<evidence type="ECO:0000259" key="1">
    <source>
        <dbReference type="Pfam" id="PF12937"/>
    </source>
</evidence>
<dbReference type="InterPro" id="IPR032675">
    <property type="entry name" value="LRR_dom_sf"/>
</dbReference>
<dbReference type="EMBL" id="PYSW02000032">
    <property type="protein sequence ID" value="KAG2378573.1"/>
    <property type="molecule type" value="Genomic_DNA"/>
</dbReference>
<dbReference type="AlphaFoldDB" id="A0AA88GHD3"/>
<dbReference type="InterPro" id="IPR001810">
    <property type="entry name" value="F-box_dom"/>
</dbReference>
<reference evidence="2 3" key="1">
    <citation type="journal article" date="2018" name="BMC Genomics">
        <title>The genome of Naegleria lovaniensis, the basis for a comparative approach to unravel pathogenicity factors of the human pathogenic amoeba N. fowleri.</title>
        <authorList>
            <person name="Liechti N."/>
            <person name="Schurch N."/>
            <person name="Bruggmann R."/>
            <person name="Wittwer M."/>
        </authorList>
    </citation>
    <scope>NUCLEOTIDE SEQUENCE [LARGE SCALE GENOMIC DNA]</scope>
    <source>
        <strain evidence="2 3">ATCC 30569</strain>
    </source>
</reference>
<dbReference type="SUPFAM" id="SSF81383">
    <property type="entry name" value="F-box domain"/>
    <property type="match status" value="1"/>
</dbReference>
<dbReference type="InterPro" id="IPR036047">
    <property type="entry name" value="F-box-like_dom_sf"/>
</dbReference>
<dbReference type="GeneID" id="68100666"/>
<keyword evidence="3" id="KW-1185">Reference proteome</keyword>
<organism evidence="2 3">
    <name type="scientific">Naegleria lovaniensis</name>
    <name type="common">Amoeba</name>
    <dbReference type="NCBI Taxonomy" id="51637"/>
    <lineage>
        <taxon>Eukaryota</taxon>
        <taxon>Discoba</taxon>
        <taxon>Heterolobosea</taxon>
        <taxon>Tetramitia</taxon>
        <taxon>Eutetramitia</taxon>
        <taxon>Vahlkampfiidae</taxon>
        <taxon>Naegleria</taxon>
    </lineage>
</organism>
<dbReference type="RefSeq" id="XP_044545835.1">
    <property type="nucleotide sequence ID" value="XM_044698264.1"/>
</dbReference>
<gene>
    <name evidence="2" type="ORF">C9374_008212</name>
</gene>
<protein>
    <recommendedName>
        <fullName evidence="1">F-box domain-containing protein</fullName>
    </recommendedName>
</protein>
<evidence type="ECO:0000313" key="2">
    <source>
        <dbReference type="EMBL" id="KAG2378573.1"/>
    </source>
</evidence>
<proteinExistence type="predicted"/>
<comment type="caution">
    <text evidence="2">The sequence shown here is derived from an EMBL/GenBank/DDBJ whole genome shotgun (WGS) entry which is preliminary data.</text>
</comment>
<dbReference type="Gene3D" id="3.80.10.10">
    <property type="entry name" value="Ribonuclease Inhibitor"/>
    <property type="match status" value="1"/>
</dbReference>
<sequence>MSQSQRDHDWNELPIEICGEILSFLPVLPNFFIASRVCKAWQEQVERLLTSFDKELDRYNFHLHFGYVNASKLAFHDLLKLIFKCRGVKKITLCNMIFSSEVAHVLGLTRVEQLTIFNCTIQDTYLTSDREGSISLPFRSITENECIRTLSQSYPVGRKAIKDTRLFQDFLEISVVSKYFPHLKNILLINTFGHLVIDGEDPKNPPPITFTKVCSTNELSRVNLENVDLAKVTEKQPSDQGDSKSSETTSSGMSYFNTSFQLICSSYFSDKDVLAAVITLTSGQQIAVMALRLSSHKEVRLRNSRSQWKELPAIYCNTFNQWLEVLKKYQLTDCLDPNMLRGTSFTRIKECFEFGLISPFSELSRGYSCLEHFFLEEMLRTVSKKVLKSNAKNSEDLIVTKKKSEHPTPANYSEWEQQACVKECISVIEWIHTNKPSLIDLDNSAVKNALRACKNIDKEWKQWFSKSVKKVASAPEQQPSNFIYWYNFLLSGKKFEPAVNDPIKEKRVEEDSEFTQKAKKKKTK</sequence>
<feature type="domain" description="F-box" evidence="1">
    <location>
        <begin position="10"/>
        <end position="45"/>
    </location>
</feature>
<evidence type="ECO:0000313" key="3">
    <source>
        <dbReference type="Proteomes" id="UP000816034"/>
    </source>
</evidence>
<dbReference type="Proteomes" id="UP000816034">
    <property type="component" value="Unassembled WGS sequence"/>
</dbReference>
<dbReference type="Pfam" id="PF12937">
    <property type="entry name" value="F-box-like"/>
    <property type="match status" value="1"/>
</dbReference>
<accession>A0AA88GHD3</accession>
<name>A0AA88GHD3_NAELO</name>